<protein>
    <submittedName>
        <fullName evidence="3">G8007 protein</fullName>
    </submittedName>
</protein>
<feature type="transmembrane region" description="Helical" evidence="2">
    <location>
        <begin position="349"/>
        <end position="370"/>
    </location>
</feature>
<proteinExistence type="predicted"/>
<accession>A0ABP1FZB8</accession>
<keyword evidence="4" id="KW-1185">Reference proteome</keyword>
<evidence type="ECO:0000313" key="3">
    <source>
        <dbReference type="EMBL" id="CAL5225220.1"/>
    </source>
</evidence>
<feature type="transmembrane region" description="Helical" evidence="2">
    <location>
        <begin position="322"/>
        <end position="343"/>
    </location>
</feature>
<feature type="transmembrane region" description="Helical" evidence="2">
    <location>
        <begin position="288"/>
        <end position="310"/>
    </location>
</feature>
<reference evidence="3 4" key="1">
    <citation type="submission" date="2024-06" db="EMBL/GenBank/DDBJ databases">
        <authorList>
            <person name="Kraege A."/>
            <person name="Thomma B."/>
        </authorList>
    </citation>
    <scope>NUCLEOTIDE SEQUENCE [LARGE SCALE GENOMIC DNA]</scope>
</reference>
<dbReference type="Proteomes" id="UP001497392">
    <property type="component" value="Unassembled WGS sequence"/>
</dbReference>
<keyword evidence="2" id="KW-0812">Transmembrane</keyword>
<feature type="region of interest" description="Disordered" evidence="1">
    <location>
        <begin position="66"/>
        <end position="88"/>
    </location>
</feature>
<feature type="transmembrane region" description="Helical" evidence="2">
    <location>
        <begin position="250"/>
        <end position="268"/>
    </location>
</feature>
<feature type="transmembrane region" description="Helical" evidence="2">
    <location>
        <begin position="201"/>
        <end position="217"/>
    </location>
</feature>
<evidence type="ECO:0000256" key="1">
    <source>
        <dbReference type="SAM" id="MobiDB-lite"/>
    </source>
</evidence>
<organism evidence="3 4">
    <name type="scientific">Coccomyxa viridis</name>
    <dbReference type="NCBI Taxonomy" id="1274662"/>
    <lineage>
        <taxon>Eukaryota</taxon>
        <taxon>Viridiplantae</taxon>
        <taxon>Chlorophyta</taxon>
        <taxon>core chlorophytes</taxon>
        <taxon>Trebouxiophyceae</taxon>
        <taxon>Trebouxiophyceae incertae sedis</taxon>
        <taxon>Coccomyxaceae</taxon>
        <taxon>Coccomyxa</taxon>
    </lineage>
</organism>
<sequence>MRTSSAIAHSSMAAVRPAAAATTHHMAAQQTWELYCSHPSRSAAFGNTQGSHPTMDKRSITASAFSGQDRDDAPEPFGPSGGPDTPDAPQNAAQIYVALCALQAAVAVPHIVLPVETGIALFAERMPVDLVSQFFLEQMLGLGYFATSISLNILAAGAMKGELHKTDYRRLNLGVAAAAIALTAVRTLHWDMQSVLGQLETVFQGGLTAVIPLYFYARTSGHGGSPSGIAQRAVSDVATLLRPRNINSTVYSAMTLAFLGLGATYICAPPDIITNIIAHANTPDAMLLWRSIGATLLVLPSWGVTLKVAADQDIPPRQQHQLLNLGLMLMGFGHVAILAPLWSTAEAGPLLHTIVAFWGTVGAIGTFGGLSGMRSTPPPDVDI</sequence>
<keyword evidence="2" id="KW-0472">Membrane</keyword>
<dbReference type="EMBL" id="CAXHTA020000012">
    <property type="protein sequence ID" value="CAL5225220.1"/>
    <property type="molecule type" value="Genomic_DNA"/>
</dbReference>
<evidence type="ECO:0000256" key="2">
    <source>
        <dbReference type="SAM" id="Phobius"/>
    </source>
</evidence>
<evidence type="ECO:0000313" key="4">
    <source>
        <dbReference type="Proteomes" id="UP001497392"/>
    </source>
</evidence>
<name>A0ABP1FZB8_9CHLO</name>
<comment type="caution">
    <text evidence="3">The sequence shown here is derived from an EMBL/GenBank/DDBJ whole genome shotgun (WGS) entry which is preliminary data.</text>
</comment>
<keyword evidence="2" id="KW-1133">Transmembrane helix</keyword>
<feature type="transmembrane region" description="Helical" evidence="2">
    <location>
        <begin position="171"/>
        <end position="189"/>
    </location>
</feature>
<feature type="transmembrane region" description="Helical" evidence="2">
    <location>
        <begin position="139"/>
        <end position="159"/>
    </location>
</feature>
<gene>
    <name evidence="3" type="primary">g8007</name>
    <name evidence="3" type="ORF">VP750_LOCUS6879</name>
</gene>